<evidence type="ECO:0000313" key="1">
    <source>
        <dbReference type="EMBL" id="KAF2266232.1"/>
    </source>
</evidence>
<gene>
    <name evidence="1" type="ORF">CC78DRAFT_531871</name>
</gene>
<sequence length="411" mass="45526">MASQHTLHILDKKNYSKHRLVTLPSDPLPPLAPSSIRIQSKTLGLTTNNLTYAQLGHIMGWWDCHPQPTNTPTPYNDRSAYGRTSAWGYAEIIESTVPEIPAGNTVYGYIAIGTDPIDVTIEQTGLKDQIFATAPHRQALWKIYNRYRVGPPFDELIKTKGLEYLGWDSFWGLFATSYNLNAYGFAWEEKKRIHPQGQGEWTAEDANLDDAAVVLLSASGKTAMSFAHQLRNNRPKEHQPKSVIAVGSSASKEMTEKSGLYDEVLLYSDIEQAKDLLTKSNPRRIVLLDFGGRGDARKTWEAGLSQLPIPFLFVLVGSGTKSEDPEKATQGFARFAGTIVVNAGSLREKGIALGGDSYIDEFDRVYDELKTNGGLPGIKIKWGEGMEAVADGWEEFCRDKVPADTALVFRV</sequence>
<dbReference type="AlphaFoldDB" id="A0A9P4N4V8"/>
<accession>A0A9P4N4V8</accession>
<comment type="caution">
    <text evidence="1">The sequence shown here is derived from an EMBL/GenBank/DDBJ whole genome shotgun (WGS) entry which is preliminary data.</text>
</comment>
<dbReference type="InterPro" id="IPR021276">
    <property type="entry name" value="DUF2855"/>
</dbReference>
<keyword evidence="2" id="KW-1185">Reference proteome</keyword>
<protein>
    <submittedName>
        <fullName evidence="1">Uncharacterized protein</fullName>
    </submittedName>
</protein>
<dbReference type="OrthoDB" id="192702at2759"/>
<dbReference type="Pfam" id="PF11017">
    <property type="entry name" value="DUF2855"/>
    <property type="match status" value="1"/>
</dbReference>
<proteinExistence type="predicted"/>
<dbReference type="EMBL" id="ML986600">
    <property type="protein sequence ID" value="KAF2266232.1"/>
    <property type="molecule type" value="Genomic_DNA"/>
</dbReference>
<name>A0A9P4N4V8_9PLEO</name>
<reference evidence="2" key="1">
    <citation type="journal article" date="2020" name="Stud. Mycol.">
        <title>101 Dothideomycetes genomes: A test case for predicting lifestyles and emergence of pathogens.</title>
        <authorList>
            <person name="Haridas S."/>
            <person name="Albert R."/>
            <person name="Binder M."/>
            <person name="Bloem J."/>
            <person name="LaButti K."/>
            <person name="Salamov A."/>
            <person name="Andreopoulos B."/>
            <person name="Baker S."/>
            <person name="Barry K."/>
            <person name="Bills G."/>
            <person name="Bluhm B."/>
            <person name="Cannon C."/>
            <person name="Castanera R."/>
            <person name="Culley D."/>
            <person name="Daum C."/>
            <person name="Ezra D."/>
            <person name="Gonzalez J."/>
            <person name="Henrissat B."/>
            <person name="Kuo A."/>
            <person name="Liang C."/>
            <person name="Lipzen A."/>
            <person name="Lutzoni F."/>
            <person name="Magnuson J."/>
            <person name="Mondo S."/>
            <person name="Nolan M."/>
            <person name="Ohm R."/>
            <person name="Pangilinan J."/>
            <person name="Park H.-J."/>
            <person name="Ramirez L."/>
            <person name="Alfaro M."/>
            <person name="Sun H."/>
            <person name="Tritt A."/>
            <person name="Yoshinaga Y."/>
            <person name="Zwiers L.-H."/>
            <person name="Turgeon B."/>
            <person name="Goodwin S."/>
            <person name="Spatafora J."/>
            <person name="Crous P."/>
            <person name="Grigoriev I."/>
        </authorList>
    </citation>
    <scope>NUCLEOTIDE SEQUENCE [LARGE SCALE GENOMIC DNA]</scope>
    <source>
        <strain evidence="2">CBS 304.66</strain>
    </source>
</reference>
<evidence type="ECO:0000313" key="2">
    <source>
        <dbReference type="Proteomes" id="UP000800093"/>
    </source>
</evidence>
<organism evidence="1 2">
    <name type="scientific">Lojkania enalia</name>
    <dbReference type="NCBI Taxonomy" id="147567"/>
    <lineage>
        <taxon>Eukaryota</taxon>
        <taxon>Fungi</taxon>
        <taxon>Dikarya</taxon>
        <taxon>Ascomycota</taxon>
        <taxon>Pezizomycotina</taxon>
        <taxon>Dothideomycetes</taxon>
        <taxon>Pleosporomycetidae</taxon>
        <taxon>Pleosporales</taxon>
        <taxon>Pleosporales incertae sedis</taxon>
        <taxon>Lojkania</taxon>
    </lineage>
</organism>
<dbReference type="Proteomes" id="UP000800093">
    <property type="component" value="Unassembled WGS sequence"/>
</dbReference>